<protein>
    <submittedName>
        <fullName evidence="1">Uncharacterized protein</fullName>
    </submittedName>
</protein>
<name>A0A0F9R3C1_9ZZZZ</name>
<organism evidence="1">
    <name type="scientific">marine sediment metagenome</name>
    <dbReference type="NCBI Taxonomy" id="412755"/>
    <lineage>
        <taxon>unclassified sequences</taxon>
        <taxon>metagenomes</taxon>
        <taxon>ecological metagenomes</taxon>
    </lineage>
</organism>
<proteinExistence type="predicted"/>
<reference evidence="1" key="1">
    <citation type="journal article" date="2015" name="Nature">
        <title>Complex archaea that bridge the gap between prokaryotes and eukaryotes.</title>
        <authorList>
            <person name="Spang A."/>
            <person name="Saw J.H."/>
            <person name="Jorgensen S.L."/>
            <person name="Zaremba-Niedzwiedzka K."/>
            <person name="Martijn J."/>
            <person name="Lind A.E."/>
            <person name="van Eijk R."/>
            <person name="Schleper C."/>
            <person name="Guy L."/>
            <person name="Ettema T.J."/>
        </authorList>
    </citation>
    <scope>NUCLEOTIDE SEQUENCE</scope>
</reference>
<comment type="caution">
    <text evidence="1">The sequence shown here is derived from an EMBL/GenBank/DDBJ whole genome shotgun (WGS) entry which is preliminary data.</text>
</comment>
<dbReference type="EMBL" id="LAZR01001079">
    <property type="protein sequence ID" value="KKN51095.1"/>
    <property type="molecule type" value="Genomic_DNA"/>
</dbReference>
<gene>
    <name evidence="1" type="ORF">LCGC14_0626050</name>
</gene>
<evidence type="ECO:0000313" key="1">
    <source>
        <dbReference type="EMBL" id="KKN51095.1"/>
    </source>
</evidence>
<sequence length="1382" mass="142829">MSQYKTGTITATNGSDQIVGDGTLFLTNVTIGDWFIRKGDNVSYQVAAIANDTNLTISINYSGVTGAGVPYSITGDFTSIFAIPLIARGDIDTATVFARAMSVIDAAMVANTGEWLDLNLTPTFVDTDTFTLVGDQTDEYHVDRRVKIVDASTLYGTITGSAFGALTTIDVLLDTGVLSSSISTVSLGIISADGKQSVSGSGIKGGTPEVDTIAEDTAGTGVTIDGALIKDGIVSTGTPTAGTDATNKNYVDELVVSGVHWKKPVRIGTTANITLSGEQTIDDIATSTDRILVQDQTSAEENGLYVSAAGAWSRTTDADADAEIIAGLAVFVTEGTANGDKAFVLTTNDPIVVDTTELTFVQFGGVLVSSVFGRTGVVVAATGDYDVDQIDIPVLNTPTFDNLEAMLSLNHSPGWFSGGEITVGTPISTVDVAAGTGMIRATDDDLVQLLSFDWPLANDLVLTDAILNYIYVEYNFGTPQIVATTAERADFNTNVLLGTVHRDGTTLHITEEQRHTVLDHAGHMIVRLKDTQPFAHVSGGITSEVGTRNLAVSTGSWWEGLTAFTTAALNTNTGGDVFSYFFDGGATFTEVTGQTQIDNLQYDGGAGSLATLAPNKYGVHWIYIGTDSELFVVYGTTNGTLSEAEEALAPSNIPAMFQFHARLIAKAIILKSASSFANLMTAFDVSLTGSTGISEVKDDTSPEAGGDFSMNGFNLTMTGAETVDGRDVSVDGSKLDGIEIAADVTDATNVDAAGAVMEVDFNANTILAADGDDTPAALTIAEQTMIGRITAGNIIGLNATQIRTLLNVEDGAAADQTITLTGNVTGSGTGSFAATIAIEAVTLEKMAHMATASILGRNTGGTGDPEVMSKATTLSLLNVENGADVTDATNVLAALAGAGADVAVNNQQVTGLADPGDPQDAATKAYVDAVAVGIDWKPAVQIASIANLTLSGEQTIDGVLTSTSRILMKNQSTGSQNGLYDTAAGAWSRTTDADANSEVNASMAVFVSEGNVNADTGWTLTTNDPITVGSTALTFTQFTGLGAVTAGAGMTKTGNVIDVIANGDASITVNANDIQVATAGVTLAKMADMATASLIGRNTGGTGVPEILSATTTRSILNVEDGATADQTGAEIKSAYEGELDTNEFSDAEKTLLGNQSGANTGDESSATTTVEGIVERSTSAENVTGTDDTVYPTVAGTKEMIDTHATGGAYTSIALTAPTAIANIDFTGFAPASYDNYELWISSVGPVSDNVALELETSTDGGSTYDTGAGNYQFGGIVHKSDNSSANRGSASATEIPLHISAGNASGENYSFHINIFRPETTQSTQFSWSGTGHDQTASQFRHITGGGERISEADVDAVRLHWASGNWQAVGSIQFLGIAN</sequence>
<accession>A0A0F9R3C1</accession>